<dbReference type="Pfam" id="PF03435">
    <property type="entry name" value="Sacchrp_dh_NADP"/>
    <property type="match status" value="1"/>
</dbReference>
<dbReference type="Pfam" id="PF16653">
    <property type="entry name" value="Sacchrp_dh_C"/>
    <property type="match status" value="1"/>
</dbReference>
<accession>A0A432ZJY3</accession>
<dbReference type="PANTHER" id="PTHR43796">
    <property type="entry name" value="CARBOXYNORSPERMIDINE SYNTHASE"/>
    <property type="match status" value="1"/>
</dbReference>
<reference evidence="3 4" key="1">
    <citation type="journal article" date="2011" name="Front. Microbiol.">
        <title>Genomic signatures of strain selection and enhancement in Bacillus atrophaeus var. globigii, a historical biowarfare simulant.</title>
        <authorList>
            <person name="Gibbons H.S."/>
            <person name="Broomall S.M."/>
            <person name="McNew L.A."/>
            <person name="Daligault H."/>
            <person name="Chapman C."/>
            <person name="Bruce D."/>
            <person name="Karavis M."/>
            <person name="Krepps M."/>
            <person name="McGregor P.A."/>
            <person name="Hong C."/>
            <person name="Park K.H."/>
            <person name="Akmal A."/>
            <person name="Feldman A."/>
            <person name="Lin J.S."/>
            <person name="Chang W.E."/>
            <person name="Higgs B.W."/>
            <person name="Demirev P."/>
            <person name="Lindquist J."/>
            <person name="Liem A."/>
            <person name="Fochler E."/>
            <person name="Read T.D."/>
            <person name="Tapia R."/>
            <person name="Johnson S."/>
            <person name="Bishop-Lilly K.A."/>
            <person name="Detter C."/>
            <person name="Han C."/>
            <person name="Sozhamannan S."/>
            <person name="Rosenzweig C.N."/>
            <person name="Skowronski E.W."/>
        </authorList>
    </citation>
    <scope>NUCLEOTIDE SEQUENCE [LARGE SCALE GENOMIC DNA]</scope>
    <source>
        <strain evidence="3 4">CC-PW-9</strain>
    </source>
</reference>
<keyword evidence="4" id="KW-1185">Reference proteome</keyword>
<evidence type="ECO:0000313" key="4">
    <source>
        <dbReference type="Proteomes" id="UP000287996"/>
    </source>
</evidence>
<dbReference type="EMBL" id="PIQH01000011">
    <property type="protein sequence ID" value="RUO78194.1"/>
    <property type="molecule type" value="Genomic_DNA"/>
</dbReference>
<dbReference type="AlphaFoldDB" id="A0A432ZJY3"/>
<proteinExistence type="predicted"/>
<comment type="caution">
    <text evidence="3">The sequence shown here is derived from an EMBL/GenBank/DDBJ whole genome shotgun (WGS) entry which is preliminary data.</text>
</comment>
<dbReference type="InterPro" id="IPR032095">
    <property type="entry name" value="Sacchrp_dh-like_C"/>
</dbReference>
<feature type="domain" description="Saccharopine dehydrogenase NADP binding" evidence="1">
    <location>
        <begin position="4"/>
        <end position="135"/>
    </location>
</feature>
<organism evidence="3 4">
    <name type="scientific">Idiomarina tyrosinivorans</name>
    <dbReference type="NCBI Taxonomy" id="1445662"/>
    <lineage>
        <taxon>Bacteria</taxon>
        <taxon>Pseudomonadati</taxon>
        <taxon>Pseudomonadota</taxon>
        <taxon>Gammaproteobacteria</taxon>
        <taxon>Alteromonadales</taxon>
        <taxon>Idiomarinaceae</taxon>
        <taxon>Idiomarina</taxon>
    </lineage>
</organism>
<dbReference type="InterPro" id="IPR005097">
    <property type="entry name" value="Sacchrp_dh_NADP-bd"/>
</dbReference>
<dbReference type="OrthoDB" id="9769367at2"/>
<evidence type="ECO:0000259" key="2">
    <source>
        <dbReference type="Pfam" id="PF16653"/>
    </source>
</evidence>
<dbReference type="Gene3D" id="3.30.360.10">
    <property type="entry name" value="Dihydrodipicolinate Reductase, domain 2"/>
    <property type="match status" value="1"/>
</dbReference>
<dbReference type="Gene3D" id="3.40.50.720">
    <property type="entry name" value="NAD(P)-binding Rossmann-like Domain"/>
    <property type="match status" value="1"/>
</dbReference>
<dbReference type="SUPFAM" id="SSF51735">
    <property type="entry name" value="NAD(P)-binding Rossmann-fold domains"/>
    <property type="match status" value="1"/>
</dbReference>
<feature type="domain" description="Saccharopine dehydrogenase-like C-terminal" evidence="2">
    <location>
        <begin position="139"/>
        <end position="386"/>
    </location>
</feature>
<evidence type="ECO:0000259" key="1">
    <source>
        <dbReference type="Pfam" id="PF03435"/>
    </source>
</evidence>
<evidence type="ECO:0000313" key="3">
    <source>
        <dbReference type="EMBL" id="RUO78194.1"/>
    </source>
</evidence>
<dbReference type="PANTHER" id="PTHR43796:SF2">
    <property type="entry name" value="CARBOXYNORSPERMIDINE SYNTHASE"/>
    <property type="match status" value="1"/>
</dbReference>
<sequence>MSKVLIIGAGGVAGVVVKKCAALPEYFSEIHLASRTVSKCEALQKEVGKDRVKGVYAVDADDSQQVVELIRKVEPALVINVALPYQDLPIMDACLETGVHYLDTANYEPKDEAKFEYSWQWAYQDKFKEKGIMALLGAGFDPGVTNVFTAYAAKHYFDEIHYLDIVDCNGGDHGQAFATNFNPEINIREITQKGKFWENGDWHETDPISVRKDLDYPNVGVRASYLLFHEELESLVKHFPSIKRARFWMTFGDQYLTHLRVLENVGMTSIEPVEFQGNKIVPLEFLKAVLPNPGSLAEGYTGKTCIGTYVTGLKDGEEKTIFIYNNCDHAETNREVGAQAVSYTTGVPAMIGASLMLQGEWMKPGVWNMEQFDPDEFMARLNKYGLPWQVVECERPFEQQ</sequence>
<protein>
    <submittedName>
        <fullName evidence="3">Saccharopine dehydrogenase</fullName>
    </submittedName>
</protein>
<dbReference type="Proteomes" id="UP000287996">
    <property type="component" value="Unassembled WGS sequence"/>
</dbReference>
<dbReference type="RefSeq" id="WP_126842630.1">
    <property type="nucleotide sequence ID" value="NZ_PIQH01000011.1"/>
</dbReference>
<name>A0A432ZJY3_9GAMM</name>
<dbReference type="InterPro" id="IPR036291">
    <property type="entry name" value="NAD(P)-bd_dom_sf"/>
</dbReference>
<gene>
    <name evidence="3" type="ORF">CWI84_10960</name>
</gene>